<evidence type="ECO:0000256" key="9">
    <source>
        <dbReference type="ARBA" id="ARBA00022833"/>
    </source>
</evidence>
<dbReference type="PANTHER" id="PTHR39188">
    <property type="entry name" value="MEMBRANE-ASSOCIATED ZINC METALLOPROTEASE M50B"/>
    <property type="match status" value="1"/>
</dbReference>
<keyword evidence="12" id="KW-0129">CBS domain</keyword>
<keyword evidence="13 14" id="KW-0472">Membrane</keyword>
<keyword evidence="3 14" id="KW-1003">Cell membrane</keyword>
<comment type="caution">
    <text evidence="16">The sequence shown here is derived from an EMBL/GenBank/DDBJ whole genome shotgun (WGS) entry which is preliminary data.</text>
</comment>
<evidence type="ECO:0000313" key="17">
    <source>
        <dbReference type="Proteomes" id="UP000837803"/>
    </source>
</evidence>
<evidence type="ECO:0000256" key="4">
    <source>
        <dbReference type="ARBA" id="ARBA00022670"/>
    </source>
</evidence>
<name>A0ABN8EZJ8_9BACT</name>
<evidence type="ECO:0000256" key="14">
    <source>
        <dbReference type="PIRNR" id="PIRNR006404"/>
    </source>
</evidence>
<feature type="transmembrane region" description="Helical" evidence="14">
    <location>
        <begin position="101"/>
        <end position="124"/>
    </location>
</feature>
<accession>A0ABN8EZJ8</accession>
<keyword evidence="11 14" id="KW-0482">Metalloprotease</keyword>
<evidence type="ECO:0000256" key="1">
    <source>
        <dbReference type="ARBA" id="ARBA00004651"/>
    </source>
</evidence>
<comment type="similarity">
    <text evidence="2 14">Belongs to the peptidase M50B family.</text>
</comment>
<evidence type="ECO:0000256" key="13">
    <source>
        <dbReference type="ARBA" id="ARBA00023136"/>
    </source>
</evidence>
<keyword evidence="17" id="KW-1185">Reference proteome</keyword>
<evidence type="ECO:0000256" key="5">
    <source>
        <dbReference type="ARBA" id="ARBA00022692"/>
    </source>
</evidence>
<comment type="subcellular location">
    <subcellularLocation>
        <location evidence="1 14">Cell membrane</location>
        <topology evidence="1 14">Multi-pass membrane protein</topology>
    </subcellularLocation>
</comment>
<dbReference type="SUPFAM" id="SSF54631">
    <property type="entry name" value="CBS-domain pair"/>
    <property type="match status" value="1"/>
</dbReference>
<dbReference type="Pfam" id="PF02163">
    <property type="entry name" value="Peptidase_M50"/>
    <property type="match status" value="1"/>
</dbReference>
<keyword evidence="5 14" id="KW-0812">Transmembrane</keyword>
<dbReference type="PANTHER" id="PTHR39188:SF3">
    <property type="entry name" value="STAGE IV SPORULATION PROTEIN FB"/>
    <property type="match status" value="1"/>
</dbReference>
<evidence type="ECO:0000256" key="3">
    <source>
        <dbReference type="ARBA" id="ARBA00022475"/>
    </source>
</evidence>
<evidence type="ECO:0000313" key="16">
    <source>
        <dbReference type="EMBL" id="CAH0999317.1"/>
    </source>
</evidence>
<evidence type="ECO:0000256" key="12">
    <source>
        <dbReference type="ARBA" id="ARBA00023122"/>
    </source>
</evidence>
<feature type="transmembrane region" description="Helical" evidence="14">
    <location>
        <begin position="193"/>
        <end position="213"/>
    </location>
</feature>
<feature type="domain" description="Peptidase M50" evidence="15">
    <location>
        <begin position="52"/>
        <end position="206"/>
    </location>
</feature>
<sequence>MFRSWRIGRIFGVPTELHWSFLLVPVAILVYSYETGVGLRWSQVRWWSSITTLLFVFVLVHELGHALTAKACGVRAEKIILFPLGGGALIPTEPERVWQEVLIYAAGPLANVLLAVIALPLLLWQPGGWYMIQFYLNPFSNLIVAPTLTEQLLGITLAVNVVLAVGNLLPAYPLDGGRILRALLKHSLGDRRATVVATVLGILIGLGLIGLSIRLSDPVLSLSALFIVSFSALELNRGWQRRQLQRTALKDVLRPPPPDRVYASDTVARARVLFSRTDARVLPVYTNWNELSGFVEREVLHREAGREEPVRLHYEAEYITGTVEDDLLELTERIVAADVYGAAIYRGGVLDGFVFTEDVIVLLDRSPRRFYKRFRSPTSPSPGA</sequence>
<keyword evidence="10 14" id="KW-1133">Transmembrane helix</keyword>
<keyword evidence="8 14" id="KW-0378">Hydrolase</keyword>
<organism evidence="16 17">
    <name type="scientific">Neolewinella maritima</name>
    <dbReference type="NCBI Taxonomy" id="1383882"/>
    <lineage>
        <taxon>Bacteria</taxon>
        <taxon>Pseudomonadati</taxon>
        <taxon>Bacteroidota</taxon>
        <taxon>Saprospiria</taxon>
        <taxon>Saprospirales</taxon>
        <taxon>Lewinellaceae</taxon>
        <taxon>Neolewinella</taxon>
    </lineage>
</organism>
<evidence type="ECO:0000256" key="10">
    <source>
        <dbReference type="ARBA" id="ARBA00022989"/>
    </source>
</evidence>
<evidence type="ECO:0000256" key="6">
    <source>
        <dbReference type="ARBA" id="ARBA00022723"/>
    </source>
</evidence>
<reference evidence="16" key="1">
    <citation type="submission" date="2021-12" db="EMBL/GenBank/DDBJ databases">
        <authorList>
            <person name="Rodrigo-Torres L."/>
            <person name="Arahal R. D."/>
            <person name="Lucena T."/>
        </authorList>
    </citation>
    <scope>NUCLEOTIDE SEQUENCE</scope>
    <source>
        <strain evidence="16">CECT 8419</strain>
    </source>
</reference>
<dbReference type="InterPro" id="IPR008915">
    <property type="entry name" value="Peptidase_M50"/>
</dbReference>
<evidence type="ECO:0000256" key="8">
    <source>
        <dbReference type="ARBA" id="ARBA00022801"/>
    </source>
</evidence>
<proteinExistence type="inferred from homology"/>
<evidence type="ECO:0000259" key="15">
    <source>
        <dbReference type="Pfam" id="PF02163"/>
    </source>
</evidence>
<keyword evidence="4 14" id="KW-0645">Protease</keyword>
<evidence type="ECO:0000256" key="11">
    <source>
        <dbReference type="ARBA" id="ARBA00023049"/>
    </source>
</evidence>
<dbReference type="RefSeq" id="WP_238749506.1">
    <property type="nucleotide sequence ID" value="NZ_CAKLPZ010000001.1"/>
</dbReference>
<dbReference type="InterPro" id="IPR016483">
    <property type="entry name" value="UCP006404_Pept_M50_CBS"/>
</dbReference>
<gene>
    <name evidence="16" type="ORF">LEM8419_00615</name>
</gene>
<evidence type="ECO:0000256" key="2">
    <source>
        <dbReference type="ARBA" id="ARBA00007931"/>
    </source>
</evidence>
<feature type="transmembrane region" description="Helical" evidence="14">
    <location>
        <begin position="44"/>
        <end position="60"/>
    </location>
</feature>
<keyword evidence="9 14" id="KW-0862">Zinc</keyword>
<evidence type="ECO:0000256" key="7">
    <source>
        <dbReference type="ARBA" id="ARBA00022737"/>
    </source>
</evidence>
<feature type="transmembrane region" description="Helical" evidence="14">
    <location>
        <begin position="152"/>
        <end position="172"/>
    </location>
</feature>
<dbReference type="EMBL" id="CAKLPZ010000001">
    <property type="protein sequence ID" value="CAH0999317.1"/>
    <property type="molecule type" value="Genomic_DNA"/>
</dbReference>
<feature type="transmembrane region" description="Helical" evidence="14">
    <location>
        <begin position="12"/>
        <end position="32"/>
    </location>
</feature>
<protein>
    <recommendedName>
        <fullName evidence="14">Zinc metalloprotease</fullName>
    </recommendedName>
</protein>
<dbReference type="Proteomes" id="UP000837803">
    <property type="component" value="Unassembled WGS sequence"/>
</dbReference>
<comment type="cofactor">
    <cofactor evidence="14">
        <name>Zn(2+)</name>
        <dbReference type="ChEBI" id="CHEBI:29105"/>
    </cofactor>
    <text evidence="14">Binds 1 zinc ion per subunit.</text>
</comment>
<dbReference type="InterPro" id="IPR046342">
    <property type="entry name" value="CBS_dom_sf"/>
</dbReference>
<keyword evidence="6 14" id="KW-0479">Metal-binding</keyword>
<dbReference type="PIRSF" id="PIRSF006404">
    <property type="entry name" value="UCP006404_Pept_M50_CBS"/>
    <property type="match status" value="1"/>
</dbReference>
<keyword evidence="7" id="KW-0677">Repeat</keyword>